<feature type="region of interest" description="Disordered" evidence="1">
    <location>
        <begin position="22"/>
        <end position="77"/>
    </location>
</feature>
<feature type="region of interest" description="Disordered" evidence="1">
    <location>
        <begin position="158"/>
        <end position="179"/>
    </location>
</feature>
<proteinExistence type="predicted"/>
<organism evidence="3 4">
    <name type="scientific">Tothia fuscella</name>
    <dbReference type="NCBI Taxonomy" id="1048955"/>
    <lineage>
        <taxon>Eukaryota</taxon>
        <taxon>Fungi</taxon>
        <taxon>Dikarya</taxon>
        <taxon>Ascomycota</taxon>
        <taxon>Pezizomycotina</taxon>
        <taxon>Dothideomycetes</taxon>
        <taxon>Pleosporomycetidae</taxon>
        <taxon>Venturiales</taxon>
        <taxon>Cylindrosympodiaceae</taxon>
        <taxon>Tothia</taxon>
    </lineage>
</organism>
<dbReference type="AlphaFoldDB" id="A0A9P4NSE9"/>
<comment type="caution">
    <text evidence="3">The sequence shown here is derived from an EMBL/GenBank/DDBJ whole genome shotgun (WGS) entry which is preliminary data.</text>
</comment>
<feature type="compositionally biased region" description="Low complexity" evidence="1">
    <location>
        <begin position="39"/>
        <end position="54"/>
    </location>
</feature>
<evidence type="ECO:0000313" key="3">
    <source>
        <dbReference type="EMBL" id="KAF2431304.1"/>
    </source>
</evidence>
<accession>A0A9P4NSE9</accession>
<feature type="chain" id="PRO_5040290994" evidence="2">
    <location>
        <begin position="19"/>
        <end position="179"/>
    </location>
</feature>
<evidence type="ECO:0000313" key="4">
    <source>
        <dbReference type="Proteomes" id="UP000800235"/>
    </source>
</evidence>
<keyword evidence="4" id="KW-1185">Reference proteome</keyword>
<dbReference type="Proteomes" id="UP000800235">
    <property type="component" value="Unassembled WGS sequence"/>
</dbReference>
<feature type="compositionally biased region" description="Polar residues" evidence="1">
    <location>
        <begin position="166"/>
        <end position="179"/>
    </location>
</feature>
<feature type="region of interest" description="Disordered" evidence="1">
    <location>
        <begin position="121"/>
        <end position="141"/>
    </location>
</feature>
<feature type="signal peptide" evidence="2">
    <location>
        <begin position="1"/>
        <end position="18"/>
    </location>
</feature>
<evidence type="ECO:0000256" key="1">
    <source>
        <dbReference type="SAM" id="MobiDB-lite"/>
    </source>
</evidence>
<evidence type="ECO:0000256" key="2">
    <source>
        <dbReference type="SAM" id="SignalP"/>
    </source>
</evidence>
<name>A0A9P4NSE9_9PEZI</name>
<protein>
    <submittedName>
        <fullName evidence="3">Uncharacterized protein</fullName>
    </submittedName>
</protein>
<reference evidence="3" key="1">
    <citation type="journal article" date="2020" name="Stud. Mycol.">
        <title>101 Dothideomycetes genomes: a test case for predicting lifestyles and emergence of pathogens.</title>
        <authorList>
            <person name="Haridas S."/>
            <person name="Albert R."/>
            <person name="Binder M."/>
            <person name="Bloem J."/>
            <person name="Labutti K."/>
            <person name="Salamov A."/>
            <person name="Andreopoulos B."/>
            <person name="Baker S."/>
            <person name="Barry K."/>
            <person name="Bills G."/>
            <person name="Bluhm B."/>
            <person name="Cannon C."/>
            <person name="Castanera R."/>
            <person name="Culley D."/>
            <person name="Daum C."/>
            <person name="Ezra D."/>
            <person name="Gonzalez J."/>
            <person name="Henrissat B."/>
            <person name="Kuo A."/>
            <person name="Liang C."/>
            <person name="Lipzen A."/>
            <person name="Lutzoni F."/>
            <person name="Magnuson J."/>
            <person name="Mondo S."/>
            <person name="Nolan M."/>
            <person name="Ohm R."/>
            <person name="Pangilinan J."/>
            <person name="Park H.-J."/>
            <person name="Ramirez L."/>
            <person name="Alfaro M."/>
            <person name="Sun H."/>
            <person name="Tritt A."/>
            <person name="Yoshinaga Y."/>
            <person name="Zwiers L.-H."/>
            <person name="Turgeon B."/>
            <person name="Goodwin S."/>
            <person name="Spatafora J."/>
            <person name="Crous P."/>
            <person name="Grigoriev I."/>
        </authorList>
    </citation>
    <scope>NUCLEOTIDE SEQUENCE</scope>
    <source>
        <strain evidence="3">CBS 130266</strain>
    </source>
</reference>
<keyword evidence="2" id="KW-0732">Signal</keyword>
<gene>
    <name evidence="3" type="ORF">EJ08DRAFT_696692</name>
</gene>
<dbReference type="EMBL" id="MU007033">
    <property type="protein sequence ID" value="KAF2431304.1"/>
    <property type="molecule type" value="Genomic_DNA"/>
</dbReference>
<sequence>MVNLSTLGLLALSSYAAAQGWGSQWGGGPRPTSAPGLSTPGAPWGTAPGGQNPVPLKPNPVPQNPNQGGGPPKGPQCIVSVIIYSTEVGAERRTRTRTRTEIKPSTVYTYTSVEVVETILGNNPEGVPTTRTRTRTRERPTSYVTTVETVETRTIIQDSDGGRPGGTQTLTTSITSCRN</sequence>